<organism evidence="2 3">
    <name type="scientific">Nocardia callitridis</name>
    <dbReference type="NCBI Taxonomy" id="648753"/>
    <lineage>
        <taxon>Bacteria</taxon>
        <taxon>Bacillati</taxon>
        <taxon>Actinomycetota</taxon>
        <taxon>Actinomycetes</taxon>
        <taxon>Mycobacteriales</taxon>
        <taxon>Nocardiaceae</taxon>
        <taxon>Nocardia</taxon>
    </lineage>
</organism>
<evidence type="ECO:0000313" key="3">
    <source>
        <dbReference type="Proteomes" id="UP001500603"/>
    </source>
</evidence>
<dbReference type="SUPFAM" id="SSF47413">
    <property type="entry name" value="lambda repressor-like DNA-binding domains"/>
    <property type="match status" value="1"/>
</dbReference>
<dbReference type="RefSeq" id="WP_345493223.1">
    <property type="nucleotide sequence ID" value="NZ_BAABJM010000001.1"/>
</dbReference>
<dbReference type="Proteomes" id="UP001500603">
    <property type="component" value="Unassembled WGS sequence"/>
</dbReference>
<evidence type="ECO:0000259" key="1">
    <source>
        <dbReference type="PROSITE" id="PS50943"/>
    </source>
</evidence>
<feature type="domain" description="HTH cro/C1-type" evidence="1">
    <location>
        <begin position="17"/>
        <end position="73"/>
    </location>
</feature>
<evidence type="ECO:0000313" key="2">
    <source>
        <dbReference type="EMBL" id="GAA5042899.1"/>
    </source>
</evidence>
<dbReference type="InterPro" id="IPR043917">
    <property type="entry name" value="DUF5753"/>
</dbReference>
<dbReference type="Gene3D" id="1.10.260.40">
    <property type="entry name" value="lambda repressor-like DNA-binding domains"/>
    <property type="match status" value="1"/>
</dbReference>
<keyword evidence="3" id="KW-1185">Reference proteome</keyword>
<protein>
    <submittedName>
        <fullName evidence="2">Helix-turn-helix transcriptional regulator</fullName>
    </submittedName>
</protein>
<proteinExistence type="predicted"/>
<gene>
    <name evidence="2" type="ORF">GCM10023318_03750</name>
</gene>
<sequence length="293" mass="32898">MSEDGSTLARRQLGKYLRNGREECGFTLQQVAELIERSASTLQRMETGVAAHIRTPDLEALCKIYGFGPEQSVAMKGLARQGNEQNWWYEYGDLLPENFDFYVGLEASAQQLTTYEPELVPGLLQTPAYASAMIRSVYPDEDPHEHARRVKLRMRRQIRITRKHQPAALDVILRESSLCGVVGGAKVMGAQMRYLLDMDTRSNVGIQILPFSAGFPLGVSAGPFVILGFGHDRQGHPAEPPVVYIESYTGDLYLTKPDAIRRYHEAYEGIRRCAMNREASRALLRKMAKEFGA</sequence>
<dbReference type="PROSITE" id="PS50943">
    <property type="entry name" value="HTH_CROC1"/>
    <property type="match status" value="1"/>
</dbReference>
<reference evidence="3" key="1">
    <citation type="journal article" date="2019" name="Int. J. Syst. Evol. Microbiol.">
        <title>The Global Catalogue of Microorganisms (GCM) 10K type strain sequencing project: providing services to taxonomists for standard genome sequencing and annotation.</title>
        <authorList>
            <consortium name="The Broad Institute Genomics Platform"/>
            <consortium name="The Broad Institute Genome Sequencing Center for Infectious Disease"/>
            <person name="Wu L."/>
            <person name="Ma J."/>
        </authorList>
    </citation>
    <scope>NUCLEOTIDE SEQUENCE [LARGE SCALE GENOMIC DNA]</scope>
    <source>
        <strain evidence="3">JCM 18298</strain>
    </source>
</reference>
<dbReference type="InterPro" id="IPR001387">
    <property type="entry name" value="Cro/C1-type_HTH"/>
</dbReference>
<comment type="caution">
    <text evidence="2">The sequence shown here is derived from an EMBL/GenBank/DDBJ whole genome shotgun (WGS) entry which is preliminary data.</text>
</comment>
<accession>A0ABP9JS49</accession>
<dbReference type="Pfam" id="PF13560">
    <property type="entry name" value="HTH_31"/>
    <property type="match status" value="1"/>
</dbReference>
<dbReference type="CDD" id="cd00093">
    <property type="entry name" value="HTH_XRE"/>
    <property type="match status" value="1"/>
</dbReference>
<dbReference type="EMBL" id="BAABJM010000001">
    <property type="protein sequence ID" value="GAA5042899.1"/>
    <property type="molecule type" value="Genomic_DNA"/>
</dbReference>
<dbReference type="Pfam" id="PF19054">
    <property type="entry name" value="DUF5753"/>
    <property type="match status" value="1"/>
</dbReference>
<name>A0ABP9JS49_9NOCA</name>
<dbReference type="SMART" id="SM00530">
    <property type="entry name" value="HTH_XRE"/>
    <property type="match status" value="1"/>
</dbReference>
<dbReference type="InterPro" id="IPR010982">
    <property type="entry name" value="Lambda_DNA-bd_dom_sf"/>
</dbReference>